<evidence type="ECO:0000256" key="9">
    <source>
        <dbReference type="SAM" id="Phobius"/>
    </source>
</evidence>
<evidence type="ECO:0000256" key="6">
    <source>
        <dbReference type="ARBA" id="ARBA00022692"/>
    </source>
</evidence>
<dbReference type="AlphaFoldDB" id="A0A1I0DI65"/>
<feature type="transmembrane region" description="Helical" evidence="9">
    <location>
        <begin position="299"/>
        <end position="324"/>
    </location>
</feature>
<evidence type="ECO:0000256" key="3">
    <source>
        <dbReference type="ARBA" id="ARBA00022475"/>
    </source>
</evidence>
<evidence type="ECO:0000256" key="2">
    <source>
        <dbReference type="ARBA" id="ARBA00022448"/>
    </source>
</evidence>
<feature type="transmembrane region" description="Helical" evidence="9">
    <location>
        <begin position="225"/>
        <end position="247"/>
    </location>
</feature>
<feature type="transmembrane region" description="Helical" evidence="9">
    <location>
        <begin position="15"/>
        <end position="35"/>
    </location>
</feature>
<dbReference type="PIRSF" id="PIRSF006304">
    <property type="entry name" value="GatC"/>
    <property type="match status" value="1"/>
</dbReference>
<dbReference type="InterPro" id="IPR013014">
    <property type="entry name" value="PTS_EIIC_2"/>
</dbReference>
<feature type="transmembrane region" description="Helical" evidence="9">
    <location>
        <begin position="184"/>
        <end position="204"/>
    </location>
</feature>
<evidence type="ECO:0000313" key="12">
    <source>
        <dbReference type="Proteomes" id="UP000198508"/>
    </source>
</evidence>
<dbReference type="GeneID" id="93276190"/>
<dbReference type="PANTHER" id="PTHR37324">
    <property type="entry name" value="PTS SYSTEM GALACTITOL-SPECIFIC EIIC COMPONENT"/>
    <property type="match status" value="1"/>
</dbReference>
<name>A0A1I0DI65_9FIRM</name>
<dbReference type="GO" id="GO:0015577">
    <property type="term" value="F:galactitol transmembrane transporter activity"/>
    <property type="evidence" value="ECO:0007669"/>
    <property type="project" value="InterPro"/>
</dbReference>
<dbReference type="Proteomes" id="UP000198508">
    <property type="component" value="Unassembled WGS sequence"/>
</dbReference>
<feature type="domain" description="PTS EIIC type-2" evidence="10">
    <location>
        <begin position="12"/>
        <end position="438"/>
    </location>
</feature>
<evidence type="ECO:0000256" key="5">
    <source>
        <dbReference type="ARBA" id="ARBA00022683"/>
    </source>
</evidence>
<reference evidence="12" key="1">
    <citation type="submission" date="2016-10" db="EMBL/GenBank/DDBJ databases">
        <authorList>
            <person name="Varghese N."/>
            <person name="Submissions S."/>
        </authorList>
    </citation>
    <scope>NUCLEOTIDE SEQUENCE [LARGE SCALE GENOMIC DNA]</scope>
    <source>
        <strain evidence="12">NLAE-zl-G277</strain>
    </source>
</reference>
<gene>
    <name evidence="11" type="ORF">SAMN05216313_104208</name>
</gene>
<organism evidence="11 12">
    <name type="scientific">Enterocloster lavalensis</name>
    <dbReference type="NCBI Taxonomy" id="460384"/>
    <lineage>
        <taxon>Bacteria</taxon>
        <taxon>Bacillati</taxon>
        <taxon>Bacillota</taxon>
        <taxon>Clostridia</taxon>
        <taxon>Lachnospirales</taxon>
        <taxon>Lachnospiraceae</taxon>
        <taxon>Enterocloster</taxon>
    </lineage>
</organism>
<dbReference type="GO" id="GO:0009401">
    <property type="term" value="P:phosphoenolpyruvate-dependent sugar phosphotransferase system"/>
    <property type="evidence" value="ECO:0007669"/>
    <property type="project" value="UniProtKB-KW"/>
</dbReference>
<dbReference type="RefSeq" id="WP_092361502.1">
    <property type="nucleotide sequence ID" value="NZ_DAINWJ010000063.1"/>
</dbReference>
<keyword evidence="3" id="KW-1003">Cell membrane</keyword>
<dbReference type="Pfam" id="PF03611">
    <property type="entry name" value="EIIC-GAT"/>
    <property type="match status" value="1"/>
</dbReference>
<keyword evidence="5" id="KW-0598">Phosphotransferase system</keyword>
<keyword evidence="6 9" id="KW-0812">Transmembrane</keyword>
<feature type="transmembrane region" description="Helical" evidence="9">
    <location>
        <begin position="47"/>
        <end position="67"/>
    </location>
</feature>
<dbReference type="STRING" id="460384.SAMN05216313_104208"/>
<evidence type="ECO:0000313" key="11">
    <source>
        <dbReference type="EMBL" id="SET32021.1"/>
    </source>
</evidence>
<keyword evidence="2" id="KW-0813">Transport</keyword>
<evidence type="ECO:0000256" key="4">
    <source>
        <dbReference type="ARBA" id="ARBA00022597"/>
    </source>
</evidence>
<evidence type="ECO:0000259" key="10">
    <source>
        <dbReference type="PROSITE" id="PS51104"/>
    </source>
</evidence>
<feature type="transmembrane region" description="Helical" evidence="9">
    <location>
        <begin position="367"/>
        <end position="391"/>
    </location>
</feature>
<keyword evidence="8 9" id="KW-0472">Membrane</keyword>
<keyword evidence="4" id="KW-0762">Sugar transport</keyword>
<comment type="subcellular location">
    <subcellularLocation>
        <location evidence="1">Cell membrane</location>
        <topology evidence="1">Multi-pass membrane protein</topology>
    </subcellularLocation>
</comment>
<feature type="transmembrane region" description="Helical" evidence="9">
    <location>
        <begin position="87"/>
        <end position="115"/>
    </location>
</feature>
<proteinExistence type="predicted"/>
<accession>A0A1I0DI65</accession>
<keyword evidence="12" id="KW-1185">Reference proteome</keyword>
<dbReference type="InterPro" id="IPR013853">
    <property type="entry name" value="EIIC-GAT"/>
</dbReference>
<feature type="transmembrane region" description="Helical" evidence="9">
    <location>
        <begin position="135"/>
        <end position="164"/>
    </location>
</feature>
<keyword evidence="7 9" id="KW-1133">Transmembrane helix</keyword>
<feature type="transmembrane region" description="Helical" evidence="9">
    <location>
        <begin position="411"/>
        <end position="439"/>
    </location>
</feature>
<dbReference type="GO" id="GO:0005886">
    <property type="term" value="C:plasma membrane"/>
    <property type="evidence" value="ECO:0007669"/>
    <property type="project" value="UniProtKB-SubCell"/>
</dbReference>
<dbReference type="EMBL" id="FOIM01000004">
    <property type="protein sequence ID" value="SET32021.1"/>
    <property type="molecule type" value="Genomic_DNA"/>
</dbReference>
<evidence type="ECO:0000256" key="8">
    <source>
        <dbReference type="ARBA" id="ARBA00023136"/>
    </source>
</evidence>
<dbReference type="PANTHER" id="PTHR37324:SF2">
    <property type="entry name" value="PTS SYSTEM GALACTITOL-SPECIFIC EIIC COMPONENT"/>
    <property type="match status" value="1"/>
</dbReference>
<evidence type="ECO:0000256" key="1">
    <source>
        <dbReference type="ARBA" id="ARBA00004651"/>
    </source>
</evidence>
<evidence type="ECO:0000256" key="7">
    <source>
        <dbReference type="ARBA" id="ARBA00022989"/>
    </source>
</evidence>
<sequence>MGNIVNALSKFGNAFSGLGSTLMVPIIIMVVAMVFRVEWKKALKSGLLVGAGFQGISLVTGLLGQSLSPCAKILFEKFSIDLRYVDAGWAAAAGIAYSTEIGAIIIPVIIAFNVLMLTLKLTRTVNIDIWNYWHYAFIGSLVYAVTGNLILGFLGAFAYCAFSLRMADYTAKDVQEALGVPGISIPQAASISTAPIAYVMEWIYNRIPGFKNLHVDVKMMNKKMGVLGDPIIMGFILGTLLGFAVGYNVKDAGTLGIKLGAVMLLLPRMVKVIMEGLLPVSEAAKAFMRKRFSGQEYYIGLDSAVGVGTPAAIAVSVLIIPVYVILTICFPGNQCLPISALAGTVYTGAISSCVHKGDFLRTFITSCVCAIFAFMGSTFIGGAVTMVANGINYAFPEGAAGITYFSPSGLSYITIMGLLQNGWIGAGLLAVVMVVFFWLTREKKAA</sequence>
<dbReference type="InterPro" id="IPR004703">
    <property type="entry name" value="PTS_sugar-sp_permease"/>
</dbReference>
<protein>
    <submittedName>
        <fullName evidence="11">PTS system, galactitol-specific IIC component</fullName>
    </submittedName>
</protein>
<dbReference type="PROSITE" id="PS51104">
    <property type="entry name" value="PTS_EIIC_TYPE_2"/>
    <property type="match status" value="1"/>
</dbReference>